<feature type="compositionally biased region" description="Low complexity" evidence="1">
    <location>
        <begin position="16"/>
        <end position="31"/>
    </location>
</feature>
<accession>A0ABP1APU4</accession>
<evidence type="ECO:0000313" key="3">
    <source>
        <dbReference type="Proteomes" id="UP001497522"/>
    </source>
</evidence>
<evidence type="ECO:0000313" key="2">
    <source>
        <dbReference type="EMBL" id="CAK9864609.1"/>
    </source>
</evidence>
<feature type="region of interest" description="Disordered" evidence="1">
    <location>
        <begin position="1"/>
        <end position="43"/>
    </location>
</feature>
<dbReference type="PANTHER" id="PTHR33622:SF10">
    <property type="entry name" value="MARKER FOR OXIDATIVE STRESS RESPONSE PROTEIN"/>
    <property type="match status" value="1"/>
</dbReference>
<name>A0ABP1APU4_9BRYO</name>
<keyword evidence="3" id="KW-1185">Reference proteome</keyword>
<dbReference type="PANTHER" id="PTHR33622">
    <property type="entry name" value="OS03G0724500 PROTEIN"/>
    <property type="match status" value="1"/>
</dbReference>
<gene>
    <name evidence="2" type="ORF">CSSPJE1EN2_LOCUS7604</name>
</gene>
<reference evidence="2" key="1">
    <citation type="submission" date="2024-03" db="EMBL/GenBank/DDBJ databases">
        <authorList>
            <consortium name="ELIXIR-Norway"/>
            <consortium name="Elixir Norway"/>
        </authorList>
    </citation>
    <scope>NUCLEOTIDE SEQUENCE</scope>
</reference>
<feature type="region of interest" description="Disordered" evidence="1">
    <location>
        <begin position="82"/>
        <end position="105"/>
    </location>
</feature>
<evidence type="ECO:0000256" key="1">
    <source>
        <dbReference type="SAM" id="MobiDB-lite"/>
    </source>
</evidence>
<protein>
    <submittedName>
        <fullName evidence="2">Uncharacterized protein</fullName>
    </submittedName>
</protein>
<sequence>MSGSEQVQSVEVEKTASPSLPPAAAVASPSSCRKKKSDTTSTTFFGDVVDHIDEFVHASMDEHKDCLKKTLNKMFGMSKAVASGAETTNSSAPVENLMSRPATSD</sequence>
<dbReference type="EMBL" id="OZ023715">
    <property type="protein sequence ID" value="CAK9864609.1"/>
    <property type="molecule type" value="Genomic_DNA"/>
</dbReference>
<dbReference type="Proteomes" id="UP001497522">
    <property type="component" value="Chromosome 14"/>
</dbReference>
<proteinExistence type="predicted"/>
<organism evidence="2 3">
    <name type="scientific">Sphagnum jensenii</name>
    <dbReference type="NCBI Taxonomy" id="128206"/>
    <lineage>
        <taxon>Eukaryota</taxon>
        <taxon>Viridiplantae</taxon>
        <taxon>Streptophyta</taxon>
        <taxon>Embryophyta</taxon>
        <taxon>Bryophyta</taxon>
        <taxon>Sphagnophytina</taxon>
        <taxon>Sphagnopsida</taxon>
        <taxon>Sphagnales</taxon>
        <taxon>Sphagnaceae</taxon>
        <taxon>Sphagnum</taxon>
    </lineage>
</organism>